<dbReference type="Proteomes" id="UP001607303">
    <property type="component" value="Unassembled WGS sequence"/>
</dbReference>
<dbReference type="AlphaFoldDB" id="A0ABD2BTM4"/>
<comment type="caution">
    <text evidence="1">The sequence shown here is derived from an EMBL/GenBank/DDBJ whole genome shotgun (WGS) entry which is preliminary data.</text>
</comment>
<dbReference type="EMBL" id="JAYRBN010000066">
    <property type="protein sequence ID" value="KAL2736131.1"/>
    <property type="molecule type" value="Genomic_DNA"/>
</dbReference>
<reference evidence="1 2" key="1">
    <citation type="journal article" date="2024" name="Ann. Entomol. Soc. Am.">
        <title>Genomic analyses of the southern and eastern yellowjacket wasps (Hymenoptera: Vespidae) reveal evolutionary signatures of social life.</title>
        <authorList>
            <person name="Catto M.A."/>
            <person name="Caine P.B."/>
            <person name="Orr S.E."/>
            <person name="Hunt B.G."/>
            <person name="Goodisman M.A.D."/>
        </authorList>
    </citation>
    <scope>NUCLEOTIDE SEQUENCE [LARGE SCALE GENOMIC DNA]</scope>
    <source>
        <strain evidence="1">232</strain>
        <tissue evidence="1">Head and thorax</tissue>
    </source>
</reference>
<protein>
    <submittedName>
        <fullName evidence="1">Uncharacterized protein</fullName>
    </submittedName>
</protein>
<evidence type="ECO:0000313" key="1">
    <source>
        <dbReference type="EMBL" id="KAL2736131.1"/>
    </source>
</evidence>
<sequence>MFSKVKVPPFIVEDLQTHLEIWHGDRARDSQFISLKSPGTSFQILPKVLKTSGTSLGLRKLNVNGLTASVTRLKYVLFDFKVIRTMSPGTRLRLPIAAITLFLGKTTGHFSFQGNLEGLLEEIPEDSDTKVVAGELAATGAAELT</sequence>
<keyword evidence="2" id="KW-1185">Reference proteome</keyword>
<organism evidence="1 2">
    <name type="scientific">Vespula maculifrons</name>
    <name type="common">Eastern yellow jacket</name>
    <name type="synonym">Wasp</name>
    <dbReference type="NCBI Taxonomy" id="7453"/>
    <lineage>
        <taxon>Eukaryota</taxon>
        <taxon>Metazoa</taxon>
        <taxon>Ecdysozoa</taxon>
        <taxon>Arthropoda</taxon>
        <taxon>Hexapoda</taxon>
        <taxon>Insecta</taxon>
        <taxon>Pterygota</taxon>
        <taxon>Neoptera</taxon>
        <taxon>Endopterygota</taxon>
        <taxon>Hymenoptera</taxon>
        <taxon>Apocrita</taxon>
        <taxon>Aculeata</taxon>
        <taxon>Vespoidea</taxon>
        <taxon>Vespidae</taxon>
        <taxon>Vespinae</taxon>
        <taxon>Vespula</taxon>
    </lineage>
</organism>
<name>A0ABD2BTM4_VESMC</name>
<accession>A0ABD2BTM4</accession>
<evidence type="ECO:0000313" key="2">
    <source>
        <dbReference type="Proteomes" id="UP001607303"/>
    </source>
</evidence>
<gene>
    <name evidence="1" type="ORF">V1477_012640</name>
</gene>
<proteinExistence type="predicted"/>